<name>A0A1B6JKT9_9HEMI</name>
<dbReference type="GO" id="GO:0051087">
    <property type="term" value="F:protein-folding chaperone binding"/>
    <property type="evidence" value="ECO:0007669"/>
    <property type="project" value="InterPro"/>
</dbReference>
<organism evidence="5">
    <name type="scientific">Homalodisca liturata</name>
    <dbReference type="NCBI Taxonomy" id="320908"/>
    <lineage>
        <taxon>Eukaryota</taxon>
        <taxon>Metazoa</taxon>
        <taxon>Ecdysozoa</taxon>
        <taxon>Arthropoda</taxon>
        <taxon>Hexapoda</taxon>
        <taxon>Insecta</taxon>
        <taxon>Pterygota</taxon>
        <taxon>Neoptera</taxon>
        <taxon>Paraneoptera</taxon>
        <taxon>Hemiptera</taxon>
        <taxon>Auchenorrhyncha</taxon>
        <taxon>Membracoidea</taxon>
        <taxon>Cicadellidae</taxon>
        <taxon>Cicadellinae</taxon>
        <taxon>Proconiini</taxon>
        <taxon>Homalodisca</taxon>
    </lineage>
</organism>
<dbReference type="EMBL" id="GECU01015868">
    <property type="protein sequence ID" value="JAS91838.1"/>
    <property type="molecule type" value="Transcribed_RNA"/>
</dbReference>
<evidence type="ECO:0000313" key="3">
    <source>
        <dbReference type="EMBL" id="JAS91838.1"/>
    </source>
</evidence>
<dbReference type="EMBL" id="GECU01020056">
    <property type="protein sequence ID" value="JAS87650.1"/>
    <property type="molecule type" value="Transcribed_RNA"/>
</dbReference>
<dbReference type="PANTHER" id="PTHR12334">
    <property type="entry name" value="BAG FAMILY MOLECULAR CHAPERONE REGULATOR 2"/>
    <property type="match status" value="1"/>
</dbReference>
<dbReference type="PANTHER" id="PTHR12334:SF6">
    <property type="entry name" value="BAG FAMILY MOLECULAR CHAPERONE REGULATOR 2"/>
    <property type="match status" value="1"/>
</dbReference>
<feature type="coiled-coil region" evidence="1">
    <location>
        <begin position="29"/>
        <end position="63"/>
    </location>
</feature>
<dbReference type="AlphaFoldDB" id="A0A1B6JKT9"/>
<dbReference type="GO" id="GO:0000774">
    <property type="term" value="F:adenyl-nucleotide exchange factor activity"/>
    <property type="evidence" value="ECO:0007669"/>
    <property type="project" value="InterPro"/>
</dbReference>
<dbReference type="Gene3D" id="1.20.58.890">
    <property type="match status" value="1"/>
</dbReference>
<keyword evidence="1" id="KW-0175">Coiled coil</keyword>
<evidence type="ECO:0000256" key="1">
    <source>
        <dbReference type="SAM" id="Coils"/>
    </source>
</evidence>
<proteinExistence type="predicted"/>
<evidence type="ECO:0000313" key="4">
    <source>
        <dbReference type="EMBL" id="JAS98533.1"/>
    </source>
</evidence>
<accession>A0A1B6JKT9</accession>
<evidence type="ECO:0008006" key="6">
    <source>
        <dbReference type="Google" id="ProtNLM"/>
    </source>
</evidence>
<evidence type="ECO:0000313" key="5">
    <source>
        <dbReference type="EMBL" id="JAS99891.1"/>
    </source>
</evidence>
<dbReference type="InterPro" id="IPR037689">
    <property type="entry name" value="BAG2"/>
</dbReference>
<dbReference type="EMBL" id="GECU01009173">
    <property type="protein sequence ID" value="JAS98533.1"/>
    <property type="molecule type" value="Transcribed_RNA"/>
</dbReference>
<sequence>MDVDTLAMESTSSPQVDYSLTSEAEKTPKDRLLDLLDRVEIHVERLRKEAAKLEEDRDTLFTTLDTIRNSDHLANLEHNDREDILRYCERVTGRCLTVEVMVHTNRDKIQEEALHQVNRLIDGLVISIKADPSATRVKCMSYMAACSSSSLQGMSDNNFEAAILGCTVDDQKRIRKRLQGLLDYMNQEPIITSVD</sequence>
<dbReference type="GO" id="GO:0050821">
    <property type="term" value="P:protein stabilization"/>
    <property type="evidence" value="ECO:0007669"/>
    <property type="project" value="TreeGrafter"/>
</dbReference>
<reference evidence="5" key="1">
    <citation type="submission" date="2015-11" db="EMBL/GenBank/DDBJ databases">
        <title>De novo transcriptome assembly of four potential Pierce s Disease insect vectors from Arizona vineyards.</title>
        <authorList>
            <person name="Tassone E.E."/>
        </authorList>
    </citation>
    <scope>NUCLEOTIDE SEQUENCE</scope>
</reference>
<protein>
    <recommendedName>
        <fullName evidence="6">BAG domain-containing protein</fullName>
    </recommendedName>
</protein>
<evidence type="ECO:0000313" key="2">
    <source>
        <dbReference type="EMBL" id="JAS87650.1"/>
    </source>
</evidence>
<gene>
    <name evidence="4" type="ORF">g.29760</name>
    <name evidence="5" type="ORF">g.29761</name>
    <name evidence="2" type="ORF">g.29762</name>
    <name evidence="3" type="ORF">g.29763</name>
</gene>
<dbReference type="EMBL" id="GECU01007815">
    <property type="protein sequence ID" value="JAS99891.1"/>
    <property type="molecule type" value="Transcribed_RNA"/>
</dbReference>